<dbReference type="Proteomes" id="UP000265618">
    <property type="component" value="Unassembled WGS sequence"/>
</dbReference>
<feature type="non-terminal residue" evidence="2">
    <location>
        <position position="1"/>
    </location>
</feature>
<gene>
    <name evidence="2" type="ORF">KIPB_016895</name>
</gene>
<organism evidence="2 3">
    <name type="scientific">Kipferlia bialata</name>
    <dbReference type="NCBI Taxonomy" id="797122"/>
    <lineage>
        <taxon>Eukaryota</taxon>
        <taxon>Metamonada</taxon>
        <taxon>Carpediemonas-like organisms</taxon>
        <taxon>Kipferlia</taxon>
    </lineage>
</organism>
<proteinExistence type="predicted"/>
<comment type="caution">
    <text evidence="2">The sequence shown here is derived from an EMBL/GenBank/DDBJ whole genome shotgun (WGS) entry which is preliminary data.</text>
</comment>
<accession>A0A391P6D4</accession>
<protein>
    <submittedName>
        <fullName evidence="2">Uncharacterized protein</fullName>
    </submittedName>
</protein>
<evidence type="ECO:0000313" key="3">
    <source>
        <dbReference type="Proteomes" id="UP000265618"/>
    </source>
</evidence>
<feature type="region of interest" description="Disordered" evidence="1">
    <location>
        <begin position="1"/>
        <end position="23"/>
    </location>
</feature>
<evidence type="ECO:0000313" key="2">
    <source>
        <dbReference type="EMBL" id="GCA65339.1"/>
    </source>
</evidence>
<reference evidence="2 3" key="1">
    <citation type="journal article" date="2018" name="PLoS ONE">
        <title>The draft genome of Kipferlia bialata reveals reductive genome evolution in fornicate parasites.</title>
        <authorList>
            <person name="Tanifuji G."/>
            <person name="Takabayashi S."/>
            <person name="Kume K."/>
            <person name="Takagi M."/>
            <person name="Nakayama T."/>
            <person name="Kamikawa R."/>
            <person name="Inagaki Y."/>
            <person name="Hashimoto T."/>
        </authorList>
    </citation>
    <scope>NUCLEOTIDE SEQUENCE [LARGE SCALE GENOMIC DNA]</scope>
    <source>
        <strain evidence="2">NY0173</strain>
    </source>
</reference>
<dbReference type="AlphaFoldDB" id="A0A391P6D4"/>
<sequence length="23" mass="2407">GPGSLGEQTERARSMVAISETET</sequence>
<evidence type="ECO:0000256" key="1">
    <source>
        <dbReference type="SAM" id="MobiDB-lite"/>
    </source>
</evidence>
<keyword evidence="3" id="KW-1185">Reference proteome</keyword>
<dbReference type="EMBL" id="BDIP01010776">
    <property type="protein sequence ID" value="GCA65339.1"/>
    <property type="molecule type" value="Genomic_DNA"/>
</dbReference>
<name>A0A391P6D4_9EUKA</name>